<dbReference type="GO" id="GO:0006508">
    <property type="term" value="P:proteolysis"/>
    <property type="evidence" value="ECO:0007669"/>
    <property type="project" value="UniProtKB-KW"/>
</dbReference>
<dbReference type="InterPro" id="IPR029058">
    <property type="entry name" value="AB_hydrolase_fold"/>
</dbReference>
<keyword evidence="8" id="KW-1185">Reference proteome</keyword>
<dbReference type="Proteomes" id="UP000274429">
    <property type="component" value="Unassembled WGS sequence"/>
</dbReference>
<dbReference type="SUPFAM" id="SSF53474">
    <property type="entry name" value="alpha/beta-Hydrolases"/>
    <property type="match status" value="1"/>
</dbReference>
<keyword evidence="5" id="KW-0325">Glycoprotein</keyword>
<dbReference type="OrthoDB" id="2130629at2759"/>
<dbReference type="GO" id="GO:0008239">
    <property type="term" value="F:dipeptidyl-peptidase activity"/>
    <property type="evidence" value="ECO:0007669"/>
    <property type="project" value="TreeGrafter"/>
</dbReference>
<dbReference type="STRING" id="6205.A0A0R3XC17"/>
<dbReference type="WBParaSite" id="TTAC_0001109401-mRNA-1">
    <property type="protein sequence ID" value="TTAC_0001109401-mRNA-1"/>
    <property type="gene ID" value="TTAC_0001109401"/>
</dbReference>
<evidence type="ECO:0000256" key="3">
    <source>
        <dbReference type="ARBA" id="ARBA00022729"/>
    </source>
</evidence>
<accession>A0A0R3XC17</accession>
<dbReference type="EMBL" id="UYWX01022882">
    <property type="protein sequence ID" value="VDM36057.1"/>
    <property type="molecule type" value="Genomic_DNA"/>
</dbReference>
<evidence type="ECO:0000256" key="4">
    <source>
        <dbReference type="ARBA" id="ARBA00022801"/>
    </source>
</evidence>
<dbReference type="GO" id="GO:0070008">
    <property type="term" value="F:serine-type exopeptidase activity"/>
    <property type="evidence" value="ECO:0007669"/>
    <property type="project" value="InterPro"/>
</dbReference>
<evidence type="ECO:0000313" key="9">
    <source>
        <dbReference type="WBParaSite" id="TTAC_0001109401-mRNA-1"/>
    </source>
</evidence>
<feature type="signal peptide" evidence="6">
    <location>
        <begin position="1"/>
        <end position="17"/>
    </location>
</feature>
<evidence type="ECO:0000256" key="2">
    <source>
        <dbReference type="ARBA" id="ARBA00022670"/>
    </source>
</evidence>
<dbReference type="Gene3D" id="3.40.50.1820">
    <property type="entry name" value="alpha/beta hydrolase"/>
    <property type="match status" value="1"/>
</dbReference>
<keyword evidence="2" id="KW-0645">Protease</keyword>
<dbReference type="AlphaFoldDB" id="A0A0R3XC17"/>
<evidence type="ECO:0000256" key="6">
    <source>
        <dbReference type="SAM" id="SignalP"/>
    </source>
</evidence>
<reference evidence="9" key="1">
    <citation type="submission" date="2017-02" db="UniProtKB">
        <authorList>
            <consortium name="WormBaseParasite"/>
        </authorList>
    </citation>
    <scope>IDENTIFICATION</scope>
</reference>
<evidence type="ECO:0000256" key="5">
    <source>
        <dbReference type="ARBA" id="ARBA00023180"/>
    </source>
</evidence>
<dbReference type="PANTHER" id="PTHR11010:SF107">
    <property type="entry name" value="DIPEPTIDYL PEPTIDASE 2"/>
    <property type="match status" value="1"/>
</dbReference>
<evidence type="ECO:0000313" key="8">
    <source>
        <dbReference type="Proteomes" id="UP000274429"/>
    </source>
</evidence>
<dbReference type="InterPro" id="IPR008758">
    <property type="entry name" value="Peptidase_S28"/>
</dbReference>
<keyword evidence="3 6" id="KW-0732">Signal</keyword>
<comment type="similarity">
    <text evidence="1">Belongs to the peptidase S28 family.</text>
</comment>
<protein>
    <submittedName>
        <fullName evidence="9">Lysosomal Pro-X carboxypeptidase</fullName>
    </submittedName>
</protein>
<name>A0A0R3XC17_HYDTA</name>
<evidence type="ECO:0000256" key="1">
    <source>
        <dbReference type="ARBA" id="ARBA00011079"/>
    </source>
</evidence>
<proteinExistence type="inferred from homology"/>
<sequence>MVIVFFFLLLIVPCQNGSPTWPPKVGTYDQVVSHFDFHFHPLTFKQRFVYEDRWYKPGFPIFFYCGNEGNIMEFWNNTGFVFDIAPMFNALVVFGEHRYYGESTPFFNSFVQPYIGFLSIEEAMADFADLIAELKIEFNATSSPVIAFGGSYGGMLAAYMRLRYPHIITGAIAASAPLKWVSGEENLHPFFESIKEIYSDTNESCVLVIQAAYSEILKRSQDGRSGLKNITMELNLCNTLETEQDLDWMLRWSRNAFVLMSMMNYPYASYHLPANPVNVSCNKAIEFGTRSPLTGLREAVGVFYDRSSESCFDYKSQYIDCADVTGCGSGNDSVAWDFQVPVMANL</sequence>
<gene>
    <name evidence="7" type="ORF">TTAC_LOCUS11077</name>
</gene>
<keyword evidence="4" id="KW-0378">Hydrolase</keyword>
<dbReference type="Pfam" id="PF05577">
    <property type="entry name" value="Peptidase_S28"/>
    <property type="match status" value="1"/>
</dbReference>
<reference evidence="7 8" key="2">
    <citation type="submission" date="2018-11" db="EMBL/GenBank/DDBJ databases">
        <authorList>
            <consortium name="Pathogen Informatics"/>
        </authorList>
    </citation>
    <scope>NUCLEOTIDE SEQUENCE [LARGE SCALE GENOMIC DNA]</scope>
</reference>
<organism evidence="9">
    <name type="scientific">Hydatigena taeniaeformis</name>
    <name type="common">Feline tapeworm</name>
    <name type="synonym">Taenia taeniaeformis</name>
    <dbReference type="NCBI Taxonomy" id="6205"/>
    <lineage>
        <taxon>Eukaryota</taxon>
        <taxon>Metazoa</taxon>
        <taxon>Spiralia</taxon>
        <taxon>Lophotrochozoa</taxon>
        <taxon>Platyhelminthes</taxon>
        <taxon>Cestoda</taxon>
        <taxon>Eucestoda</taxon>
        <taxon>Cyclophyllidea</taxon>
        <taxon>Taeniidae</taxon>
        <taxon>Hydatigera</taxon>
    </lineage>
</organism>
<dbReference type="PANTHER" id="PTHR11010">
    <property type="entry name" value="PROTEASE S28 PRO-X CARBOXYPEPTIDASE-RELATED"/>
    <property type="match status" value="1"/>
</dbReference>
<feature type="chain" id="PRO_5043133301" evidence="6">
    <location>
        <begin position="18"/>
        <end position="346"/>
    </location>
</feature>
<evidence type="ECO:0000313" key="7">
    <source>
        <dbReference type="EMBL" id="VDM36057.1"/>
    </source>
</evidence>